<feature type="coiled-coil region" evidence="1">
    <location>
        <begin position="121"/>
        <end position="148"/>
    </location>
</feature>
<gene>
    <name evidence="2" type="ORF">MGAL_10B056104</name>
</gene>
<evidence type="ECO:0000256" key="1">
    <source>
        <dbReference type="SAM" id="Coils"/>
    </source>
</evidence>
<dbReference type="OrthoDB" id="6134966at2759"/>
<evidence type="ECO:0000313" key="2">
    <source>
        <dbReference type="EMBL" id="VDH97640.1"/>
    </source>
</evidence>
<comment type="caution">
    <text evidence="2">The sequence shown here is derived from an EMBL/GenBank/DDBJ whole genome shotgun (WGS) entry which is preliminary data.</text>
</comment>
<dbReference type="Proteomes" id="UP000596742">
    <property type="component" value="Unassembled WGS sequence"/>
</dbReference>
<sequence>MFKDLFYKYDINTAYKEITNKSKEIKEYEVCGHKAVKIEAVYDNQYTELEKIRDSVELDLSKSAEIRRSIHERKQRDLNSYTSIKQKITERENELKDSVTAQAVNLIKQLDEIYLSDDQFITKEEEQIKKHEKDLNLKKAEVDKALDTCQAISVLNTIGTIDFKMPDKNFNELPKVQTAIFTEVVPKVNINLQLLKVERIVELTEVYDTGETTISNLKTLENET</sequence>
<evidence type="ECO:0000313" key="3">
    <source>
        <dbReference type="Proteomes" id="UP000596742"/>
    </source>
</evidence>
<name>A0A8B6BY73_MYTGA</name>
<keyword evidence="1" id="KW-0175">Coiled coil</keyword>
<dbReference type="AlphaFoldDB" id="A0A8B6BY73"/>
<proteinExistence type="predicted"/>
<accession>A0A8B6BY73</accession>
<protein>
    <submittedName>
        <fullName evidence="2">Uncharacterized protein</fullName>
    </submittedName>
</protein>
<keyword evidence="3" id="KW-1185">Reference proteome</keyword>
<dbReference type="EMBL" id="UYJE01000929">
    <property type="protein sequence ID" value="VDH97640.1"/>
    <property type="molecule type" value="Genomic_DNA"/>
</dbReference>
<organism evidence="2 3">
    <name type="scientific">Mytilus galloprovincialis</name>
    <name type="common">Mediterranean mussel</name>
    <dbReference type="NCBI Taxonomy" id="29158"/>
    <lineage>
        <taxon>Eukaryota</taxon>
        <taxon>Metazoa</taxon>
        <taxon>Spiralia</taxon>
        <taxon>Lophotrochozoa</taxon>
        <taxon>Mollusca</taxon>
        <taxon>Bivalvia</taxon>
        <taxon>Autobranchia</taxon>
        <taxon>Pteriomorphia</taxon>
        <taxon>Mytilida</taxon>
        <taxon>Mytiloidea</taxon>
        <taxon>Mytilidae</taxon>
        <taxon>Mytilinae</taxon>
        <taxon>Mytilus</taxon>
    </lineage>
</organism>
<reference evidence="2" key="1">
    <citation type="submission" date="2018-11" db="EMBL/GenBank/DDBJ databases">
        <authorList>
            <person name="Alioto T."/>
            <person name="Alioto T."/>
        </authorList>
    </citation>
    <scope>NUCLEOTIDE SEQUENCE</scope>
</reference>